<keyword evidence="2" id="KW-1185">Reference proteome</keyword>
<name>A0ACB9PCU4_BAUVA</name>
<organism evidence="1 2">
    <name type="scientific">Bauhinia variegata</name>
    <name type="common">Purple orchid tree</name>
    <name type="synonym">Phanera variegata</name>
    <dbReference type="NCBI Taxonomy" id="167791"/>
    <lineage>
        <taxon>Eukaryota</taxon>
        <taxon>Viridiplantae</taxon>
        <taxon>Streptophyta</taxon>
        <taxon>Embryophyta</taxon>
        <taxon>Tracheophyta</taxon>
        <taxon>Spermatophyta</taxon>
        <taxon>Magnoliopsida</taxon>
        <taxon>eudicotyledons</taxon>
        <taxon>Gunneridae</taxon>
        <taxon>Pentapetalae</taxon>
        <taxon>rosids</taxon>
        <taxon>fabids</taxon>
        <taxon>Fabales</taxon>
        <taxon>Fabaceae</taxon>
        <taxon>Cercidoideae</taxon>
        <taxon>Cercideae</taxon>
        <taxon>Bauhiniinae</taxon>
        <taxon>Bauhinia</taxon>
    </lineage>
</organism>
<dbReference type="EMBL" id="CM039430">
    <property type="protein sequence ID" value="KAI4346218.1"/>
    <property type="molecule type" value="Genomic_DNA"/>
</dbReference>
<evidence type="ECO:0000313" key="2">
    <source>
        <dbReference type="Proteomes" id="UP000828941"/>
    </source>
</evidence>
<reference evidence="1 2" key="1">
    <citation type="journal article" date="2022" name="DNA Res.">
        <title>Chromosomal-level genome assembly of the orchid tree Bauhinia variegata (Leguminosae; Cercidoideae) supports the allotetraploid origin hypothesis of Bauhinia.</title>
        <authorList>
            <person name="Zhong Y."/>
            <person name="Chen Y."/>
            <person name="Zheng D."/>
            <person name="Pang J."/>
            <person name="Liu Y."/>
            <person name="Luo S."/>
            <person name="Meng S."/>
            <person name="Qian L."/>
            <person name="Wei D."/>
            <person name="Dai S."/>
            <person name="Zhou R."/>
        </authorList>
    </citation>
    <scope>NUCLEOTIDE SEQUENCE [LARGE SCALE GENOMIC DNA]</scope>
    <source>
        <strain evidence="1">BV-YZ2020</strain>
    </source>
</reference>
<sequence length="127" mass="14719">MPLPKSEREVQSFLGRLNYIARFISNLTYTCKSIFKLLRKNNSGVWNEQCQEAFEKIQEYLLDPPVLMPPVLGRPLILYLTVLDEPIGSVLGQHDENYRKDGGIYYLSKKFTDYESRYATVKKTCCA</sequence>
<protein>
    <submittedName>
        <fullName evidence="1">Uncharacterized protein</fullName>
    </submittedName>
</protein>
<gene>
    <name evidence="1" type="ORF">L6164_013287</name>
</gene>
<accession>A0ACB9PCU4</accession>
<evidence type="ECO:0000313" key="1">
    <source>
        <dbReference type="EMBL" id="KAI4346218.1"/>
    </source>
</evidence>
<dbReference type="Proteomes" id="UP000828941">
    <property type="component" value="Chromosome 5"/>
</dbReference>
<proteinExistence type="predicted"/>
<comment type="caution">
    <text evidence="1">The sequence shown here is derived from an EMBL/GenBank/DDBJ whole genome shotgun (WGS) entry which is preliminary data.</text>
</comment>